<proteinExistence type="predicted"/>
<dbReference type="EMBL" id="QGKX02001621">
    <property type="protein sequence ID" value="KAF3499999.1"/>
    <property type="molecule type" value="Genomic_DNA"/>
</dbReference>
<name>A0A8S9NG34_BRACR</name>
<reference evidence="1" key="1">
    <citation type="submission" date="2019-12" db="EMBL/GenBank/DDBJ databases">
        <title>Genome sequencing and annotation of Brassica cretica.</title>
        <authorList>
            <person name="Studholme D.J."/>
            <person name="Sarris P."/>
        </authorList>
    </citation>
    <scope>NUCLEOTIDE SEQUENCE</scope>
    <source>
        <strain evidence="1">PFS-109/04</strain>
        <tissue evidence="1">Leaf</tissue>
    </source>
</reference>
<protein>
    <submittedName>
        <fullName evidence="1">Uncharacterized protein</fullName>
    </submittedName>
</protein>
<sequence length="50" mass="5308">MDDINASSTGQKSVRHGNEEACNNKVEITIGSRTSYGMSLVSRTAVCSVC</sequence>
<organism evidence="1 2">
    <name type="scientific">Brassica cretica</name>
    <name type="common">Mustard</name>
    <dbReference type="NCBI Taxonomy" id="69181"/>
    <lineage>
        <taxon>Eukaryota</taxon>
        <taxon>Viridiplantae</taxon>
        <taxon>Streptophyta</taxon>
        <taxon>Embryophyta</taxon>
        <taxon>Tracheophyta</taxon>
        <taxon>Spermatophyta</taxon>
        <taxon>Magnoliopsida</taxon>
        <taxon>eudicotyledons</taxon>
        <taxon>Gunneridae</taxon>
        <taxon>Pentapetalae</taxon>
        <taxon>rosids</taxon>
        <taxon>malvids</taxon>
        <taxon>Brassicales</taxon>
        <taxon>Brassicaceae</taxon>
        <taxon>Brassiceae</taxon>
        <taxon>Brassica</taxon>
    </lineage>
</organism>
<comment type="caution">
    <text evidence="1">The sequence shown here is derived from an EMBL/GenBank/DDBJ whole genome shotgun (WGS) entry which is preliminary data.</text>
</comment>
<evidence type="ECO:0000313" key="1">
    <source>
        <dbReference type="EMBL" id="KAF3499999.1"/>
    </source>
</evidence>
<evidence type="ECO:0000313" key="2">
    <source>
        <dbReference type="Proteomes" id="UP000712600"/>
    </source>
</evidence>
<gene>
    <name evidence="1" type="ORF">F2Q69_00044566</name>
</gene>
<dbReference type="AlphaFoldDB" id="A0A8S9NG34"/>
<dbReference type="Proteomes" id="UP000712600">
    <property type="component" value="Unassembled WGS sequence"/>
</dbReference>
<accession>A0A8S9NG34</accession>